<feature type="chain" id="PRO_5046071564" description="Secreted protein" evidence="2">
    <location>
        <begin position="19"/>
        <end position="323"/>
    </location>
</feature>
<evidence type="ECO:0000313" key="3">
    <source>
        <dbReference type="EMBL" id="KAH6589485.1"/>
    </source>
</evidence>
<gene>
    <name evidence="3" type="ORF">BASA50_010013</name>
</gene>
<evidence type="ECO:0000313" key="4">
    <source>
        <dbReference type="Proteomes" id="UP001648503"/>
    </source>
</evidence>
<evidence type="ECO:0000256" key="1">
    <source>
        <dbReference type="SAM" id="MobiDB-lite"/>
    </source>
</evidence>
<organism evidence="3 4">
    <name type="scientific">Batrachochytrium salamandrivorans</name>
    <dbReference type="NCBI Taxonomy" id="1357716"/>
    <lineage>
        <taxon>Eukaryota</taxon>
        <taxon>Fungi</taxon>
        <taxon>Fungi incertae sedis</taxon>
        <taxon>Chytridiomycota</taxon>
        <taxon>Chytridiomycota incertae sedis</taxon>
        <taxon>Chytridiomycetes</taxon>
        <taxon>Rhizophydiales</taxon>
        <taxon>Rhizophydiales incertae sedis</taxon>
        <taxon>Batrachochytrium</taxon>
    </lineage>
</organism>
<feature type="signal peptide" evidence="2">
    <location>
        <begin position="1"/>
        <end position="18"/>
    </location>
</feature>
<reference evidence="3 4" key="1">
    <citation type="submission" date="2021-02" db="EMBL/GenBank/DDBJ databases">
        <title>Variation within the Batrachochytrium salamandrivorans European outbreak.</title>
        <authorList>
            <person name="Kelly M."/>
            <person name="Pasmans F."/>
            <person name="Shea T.P."/>
            <person name="Munoz J.F."/>
            <person name="Carranza S."/>
            <person name="Cuomo C.A."/>
            <person name="Martel A."/>
        </authorList>
    </citation>
    <scope>NUCLEOTIDE SEQUENCE [LARGE SCALE GENOMIC DNA]</scope>
    <source>
        <strain evidence="3 4">AMFP18/2</strain>
    </source>
</reference>
<name>A0ABQ8EZP9_9FUNG</name>
<evidence type="ECO:0008006" key="5">
    <source>
        <dbReference type="Google" id="ProtNLM"/>
    </source>
</evidence>
<dbReference type="Proteomes" id="UP001648503">
    <property type="component" value="Unassembled WGS sequence"/>
</dbReference>
<keyword evidence="2" id="KW-0732">Signal</keyword>
<proteinExistence type="predicted"/>
<sequence length="323" mass="35978">MRVHIGIVLSVLSFSVLAEVIPNDGSLLVRRTVDPDTTGLLWKRANGDDEKGSSSTDSDNGDSAGDEAGASSSSAFSKVNQDSDSTEGPHRPSQEQLLSQRTKHTLQSDKRSIQAAVKKIAGVFEDENRNEFLFEIKDFLTQVLSSVRRSLGEFDNKLDAPFVLFIPEGTTNQQSLTEKLVRLQSMTKTTAKRHLDNVKSGISRIIANPRNVMKEINKIMRSDNDMYNAAKVLCNIDYKIVFIEAKNPENEVYLEVTEAYVHQMEGDRDLALSSFEKLKDMVDYVTIKPKDTISSRSLSLRSNAKRRLGIKGGSSFERLTESP</sequence>
<comment type="caution">
    <text evidence="3">The sequence shown here is derived from an EMBL/GenBank/DDBJ whole genome shotgun (WGS) entry which is preliminary data.</text>
</comment>
<feature type="region of interest" description="Disordered" evidence="1">
    <location>
        <begin position="39"/>
        <end position="111"/>
    </location>
</feature>
<evidence type="ECO:0000256" key="2">
    <source>
        <dbReference type="SAM" id="SignalP"/>
    </source>
</evidence>
<protein>
    <recommendedName>
        <fullName evidence="5">Secreted protein</fullName>
    </recommendedName>
</protein>
<accession>A0ABQ8EZP9</accession>
<feature type="compositionally biased region" description="Low complexity" evidence="1">
    <location>
        <begin position="53"/>
        <end position="77"/>
    </location>
</feature>
<dbReference type="EMBL" id="JAFCIX010000455">
    <property type="protein sequence ID" value="KAH6589485.1"/>
    <property type="molecule type" value="Genomic_DNA"/>
</dbReference>
<keyword evidence="4" id="KW-1185">Reference proteome</keyword>